<accession>A0ABM0X5S5</accession>
<evidence type="ECO:0000256" key="4">
    <source>
        <dbReference type="ARBA" id="ARBA00022807"/>
    </source>
</evidence>
<reference evidence="8" key="2">
    <citation type="submission" date="2025-08" db="UniProtKB">
        <authorList>
            <consortium name="RefSeq"/>
        </authorList>
    </citation>
    <scope>IDENTIFICATION</scope>
    <source>
        <tissue evidence="8">Leaf</tissue>
    </source>
</reference>
<keyword evidence="3" id="KW-0378">Hydrolase</keyword>
<dbReference type="PANTHER" id="PTHR12606:SF149">
    <property type="entry name" value="UBIQUITIN-LIKE PROTEASE FAMILY PROFILE DOMAIN-CONTAINING PROTEIN"/>
    <property type="match status" value="1"/>
</dbReference>
<dbReference type="Gene3D" id="3.40.395.10">
    <property type="entry name" value="Adenoviral Proteinase, Chain A"/>
    <property type="match status" value="1"/>
</dbReference>
<evidence type="ECO:0000259" key="6">
    <source>
        <dbReference type="PROSITE" id="PS50600"/>
    </source>
</evidence>
<dbReference type="RefSeq" id="XP_010481169.2">
    <property type="nucleotide sequence ID" value="XM_010482867.2"/>
</dbReference>
<keyword evidence="2" id="KW-0645">Protease</keyword>
<feature type="compositionally biased region" description="Basic and acidic residues" evidence="5">
    <location>
        <begin position="178"/>
        <end position="187"/>
    </location>
</feature>
<evidence type="ECO:0000313" key="7">
    <source>
        <dbReference type="Proteomes" id="UP000694864"/>
    </source>
</evidence>
<feature type="region of interest" description="Disordered" evidence="5">
    <location>
        <begin position="289"/>
        <end position="310"/>
    </location>
</feature>
<gene>
    <name evidence="8" type="primary">LOC104760013</name>
</gene>
<keyword evidence="7" id="KW-1185">Reference proteome</keyword>
<evidence type="ECO:0000256" key="1">
    <source>
        <dbReference type="ARBA" id="ARBA00005234"/>
    </source>
</evidence>
<dbReference type="SUPFAM" id="SSF54001">
    <property type="entry name" value="Cysteine proteinases"/>
    <property type="match status" value="1"/>
</dbReference>
<feature type="domain" description="Ubiquitin-like protease family profile" evidence="6">
    <location>
        <begin position="406"/>
        <end position="599"/>
    </location>
</feature>
<proteinExistence type="inferred from homology"/>
<dbReference type="InterPro" id="IPR003653">
    <property type="entry name" value="Peptidase_C48_C"/>
</dbReference>
<comment type="similarity">
    <text evidence="1">Belongs to the peptidase C48 family.</text>
</comment>
<dbReference type="PROSITE" id="PS50600">
    <property type="entry name" value="ULP_PROTEASE"/>
    <property type="match status" value="1"/>
</dbReference>
<dbReference type="InterPro" id="IPR038765">
    <property type="entry name" value="Papain-like_cys_pep_sf"/>
</dbReference>
<evidence type="ECO:0000256" key="5">
    <source>
        <dbReference type="SAM" id="MobiDB-lite"/>
    </source>
</evidence>
<dbReference type="GeneID" id="104760013"/>
<dbReference type="PANTHER" id="PTHR12606">
    <property type="entry name" value="SENTRIN/SUMO-SPECIFIC PROTEASE"/>
    <property type="match status" value="1"/>
</dbReference>
<dbReference type="Pfam" id="PF02902">
    <property type="entry name" value="Peptidase_C48"/>
    <property type="match status" value="1"/>
</dbReference>
<evidence type="ECO:0000256" key="2">
    <source>
        <dbReference type="ARBA" id="ARBA00022670"/>
    </source>
</evidence>
<sequence length="653" mass="74774">MAKDEKKKIPLSYIKLVMDLDKLRAYPWGLHSFDYLVTSIMDTRKELKKTNSYILNGFSFALQVWVMEAISVIGELLGEKINKEFTNGARCSNWKGAAKVSYQDIIGPKDIVYPYISRSGNFDIIDDIEFFRRDEIDDVGVKNVNHLVQSGYDFRDHEWGHVESNDVEEEKIEEVVNEDDHVEKESDGDNQLSGLESSEKKPDVDVGASSTKKRKTKQIDHGAESRKMQFLCQRAATSFTHGFDEEMKSFIKGMFEASFKPFKEEIGQRLKKMEEDVSEVKEILSTIASTSTQATPPSFKPKDVGKSPSVQPKSLEDNFLFDDLFTKSGAIDLNIDSQDLLGTQDFLAKTVGHLSQKPCVPGVDPPIDAGKYDEDADLVFVSEVRWNALEAWQRNHSYEQLKFGPSVINHELLNRVITHCKWLHNPEMDAMMYLFREKTSLGEMKADRVGFMNCIFSERIKVEYTKYLKTKRQHKWDSRLLEYANGEFPSHGKTGKQWGTDVDRIYAPICVNGNHWISVCVNFVLRTVEVFDCAGYKNRRYVECFATCIPRILKEINAKVNGKASLLTPYEIIDMKVLSDLNKSHSDCGVYALKYIECHMKSLSLDLMSDENIKYARLKIAVDLWEAAKDPILLERMKNYVPPKSESHHIEID</sequence>
<keyword evidence="4" id="KW-0788">Thiol protease</keyword>
<name>A0ABM0X5S5_CAMSA</name>
<organism evidence="7 8">
    <name type="scientific">Camelina sativa</name>
    <name type="common">False flax</name>
    <name type="synonym">Myagrum sativum</name>
    <dbReference type="NCBI Taxonomy" id="90675"/>
    <lineage>
        <taxon>Eukaryota</taxon>
        <taxon>Viridiplantae</taxon>
        <taxon>Streptophyta</taxon>
        <taxon>Embryophyta</taxon>
        <taxon>Tracheophyta</taxon>
        <taxon>Spermatophyta</taxon>
        <taxon>Magnoliopsida</taxon>
        <taxon>eudicotyledons</taxon>
        <taxon>Gunneridae</taxon>
        <taxon>Pentapetalae</taxon>
        <taxon>rosids</taxon>
        <taxon>malvids</taxon>
        <taxon>Brassicales</taxon>
        <taxon>Brassicaceae</taxon>
        <taxon>Camelineae</taxon>
        <taxon>Camelina</taxon>
    </lineage>
</organism>
<feature type="region of interest" description="Disordered" evidence="5">
    <location>
        <begin position="177"/>
        <end position="222"/>
    </location>
</feature>
<evidence type="ECO:0000313" key="8">
    <source>
        <dbReference type="RefSeq" id="XP_010481169.2"/>
    </source>
</evidence>
<reference evidence="7" key="1">
    <citation type="journal article" date="2014" name="Nat. Commun.">
        <title>The emerging biofuel crop Camelina sativa retains a highly undifferentiated hexaploid genome structure.</title>
        <authorList>
            <person name="Kagale S."/>
            <person name="Koh C."/>
            <person name="Nixon J."/>
            <person name="Bollina V."/>
            <person name="Clarke W.E."/>
            <person name="Tuteja R."/>
            <person name="Spillane C."/>
            <person name="Robinson S.J."/>
            <person name="Links M.G."/>
            <person name="Clarke C."/>
            <person name="Higgins E.E."/>
            <person name="Huebert T."/>
            <person name="Sharpe A.G."/>
            <person name="Parkin I.A."/>
        </authorList>
    </citation>
    <scope>NUCLEOTIDE SEQUENCE [LARGE SCALE GENOMIC DNA]</scope>
    <source>
        <strain evidence="7">cv. DH55</strain>
    </source>
</reference>
<protein>
    <submittedName>
        <fullName evidence="8">Uncharacterized protein LOC104760013</fullName>
    </submittedName>
</protein>
<evidence type="ECO:0000256" key="3">
    <source>
        <dbReference type="ARBA" id="ARBA00022801"/>
    </source>
</evidence>
<dbReference type="Proteomes" id="UP000694864">
    <property type="component" value="Chromosome 17"/>
</dbReference>